<dbReference type="InterPro" id="IPR022385">
    <property type="entry name" value="Rhs_assc_core"/>
</dbReference>
<dbReference type="Pfam" id="PF25023">
    <property type="entry name" value="TEN_YD-shell"/>
    <property type="match status" value="1"/>
</dbReference>
<evidence type="ECO:0000259" key="3">
    <source>
        <dbReference type="Pfam" id="PF20041"/>
    </source>
</evidence>
<accession>A0A2P8FV65</accession>
<evidence type="ECO:0000259" key="4">
    <source>
        <dbReference type="Pfam" id="PF25023"/>
    </source>
</evidence>
<comment type="caution">
    <text evidence="5">The sequence shown here is derived from an EMBL/GenBank/DDBJ whole genome shotgun (WGS) entry which is preliminary data.</text>
</comment>
<dbReference type="InterPro" id="IPR045619">
    <property type="entry name" value="DUF6443"/>
</dbReference>
<dbReference type="Pfam" id="PF20041">
    <property type="entry name" value="DUF6443"/>
    <property type="match status" value="1"/>
</dbReference>
<feature type="domain" description="DUF6443" evidence="3">
    <location>
        <begin position="37"/>
        <end position="157"/>
    </location>
</feature>
<evidence type="ECO:0000256" key="1">
    <source>
        <dbReference type="ARBA" id="ARBA00022737"/>
    </source>
</evidence>
<dbReference type="AlphaFoldDB" id="A0A2P8FV65"/>
<dbReference type="RefSeq" id="WP_170118836.1">
    <property type="nucleotide sequence ID" value="NZ_PYAS01000011.1"/>
</dbReference>
<gene>
    <name evidence="5" type="ORF">CLV60_11148</name>
</gene>
<evidence type="ECO:0000313" key="6">
    <source>
        <dbReference type="Proteomes" id="UP000241964"/>
    </source>
</evidence>
<name>A0A2P8FV65_9BACT</name>
<dbReference type="PANTHER" id="PTHR32305">
    <property type="match status" value="1"/>
</dbReference>
<dbReference type="NCBIfam" id="TIGR03696">
    <property type="entry name" value="Rhs_assc_core"/>
    <property type="match status" value="1"/>
</dbReference>
<feature type="domain" description="Teneurin-like YD-shell" evidence="4">
    <location>
        <begin position="561"/>
        <end position="851"/>
    </location>
</feature>
<dbReference type="InterPro" id="IPR050708">
    <property type="entry name" value="T6SS_VgrG/RHS"/>
</dbReference>
<dbReference type="EMBL" id="PYAS01000011">
    <property type="protein sequence ID" value="PSL25597.1"/>
    <property type="molecule type" value="Genomic_DNA"/>
</dbReference>
<evidence type="ECO:0000313" key="5">
    <source>
        <dbReference type="EMBL" id="PSL25597.1"/>
    </source>
</evidence>
<dbReference type="Proteomes" id="UP000241964">
    <property type="component" value="Unassembled WGS sequence"/>
</dbReference>
<proteinExistence type="predicted"/>
<dbReference type="PANTHER" id="PTHR32305:SF15">
    <property type="entry name" value="PROTEIN RHSA-RELATED"/>
    <property type="match status" value="1"/>
</dbReference>
<dbReference type="Gene3D" id="2.180.10.10">
    <property type="entry name" value="RHS repeat-associated core"/>
    <property type="match status" value="1"/>
</dbReference>
<dbReference type="InterPro" id="IPR056823">
    <property type="entry name" value="TEN-like_YD-shell"/>
</dbReference>
<keyword evidence="6" id="KW-1185">Reference proteome</keyword>
<sequence>MKHTLSWLVICMLVRIIGYAQQTNTRNYIIHRSYKQSGANADDVSKVNTQVQYFDGLGRPIQMVMVAQNPAGQDFVEPLEYDAAGRIIKKYLPYAASGSGAFHGNAGAEATNWYNANTAGLASSDLGRPYQETFFEPAPTNRISGERAPGNKSNTSVIKQKVNTANQVNRYDYDQAANTIVQVGAYAAGTLTYKNITDEQGNVTNEFTDLLGQVICRQVIAGAGNLLSTYYIYDDAGLLRGVLQPNYQDVPSLTDHAFTYDYDERGRMTVRRVPGGGVTELVYDQYNRLALSRDPNQLARGVWAFIKYDALDRPVVSGEIASNATRQSWAVNVDANTEHHEERNNGAIQGYTLDKTAPKTATEASLLTITFYDDYAFSKAANLAYNAAYYPASNSNVKGQVTGTRARMLPGSGAAGSWLTSVSYFDNEYRTIQVTRELYDLGASSIERVSNQYKYDLAPVMAEQKTEQMLPGNVTHTHVATFEYDHADRLLCVKEKVMSANKTKELFTTGHRYNTLGQQQSQWQHSPDNIHYLRKTNFTYNIRSWQTEGRTVYKQQDNNPEQNVFGFTLNYANGNNYTNGNISQMLWLNKDEASYVKGLNFTYDAANRLTGSSGAGGYADTENGITYDKNGNIKTLVRAGSAVDNLAYTYAGNRLSSVSDGSGNNLGVKSGASSYGYDGNGNMTADGNRVATLTYNYLNLPKTVTLGGKTATYDYDALGAKHKYVFDTLTLKYAGQFQYRQTGNANNLHRISLSEGQAVFRNNNIGFEYYLKDHLGNVRLVFDEKGQTLQRTDYYPFGLEIDRNNPVQPLKVRNGYNRYLYNEKELQVGIGYLDYGARMYMPEIGRWGVVDNRAEKYTFSSPYAYCLNNPLIYTDPKGDTVRVYTEVSGAGHAWLSTGDGKNMTVYSYGRYAGTYDKWHGVNTLSNGPGVLLRLTGEDARSYNQKKFDKTGATVFQVLDVTDEAVQEKIDAQFNSSDKRPQKGEYKSDPRARVVGEYQLLSNNCTTCVSDALSNSGSNATQQRPNRSGKQEDARFVIPASLQAFLNWQANSIFGNNSVRVEKVIAPKKEN</sequence>
<protein>
    <submittedName>
        <fullName evidence="5">RHS repeat-associated protein</fullName>
    </submittedName>
</protein>
<organism evidence="5 6">
    <name type="scientific">Dyadobacter jiangsuensis</name>
    <dbReference type="NCBI Taxonomy" id="1591085"/>
    <lineage>
        <taxon>Bacteria</taxon>
        <taxon>Pseudomonadati</taxon>
        <taxon>Bacteroidota</taxon>
        <taxon>Cytophagia</taxon>
        <taxon>Cytophagales</taxon>
        <taxon>Spirosomataceae</taxon>
        <taxon>Dyadobacter</taxon>
    </lineage>
</organism>
<feature type="region of interest" description="Disordered" evidence="2">
    <location>
        <begin position="1012"/>
        <end position="1031"/>
    </location>
</feature>
<reference evidence="5 6" key="1">
    <citation type="submission" date="2018-03" db="EMBL/GenBank/DDBJ databases">
        <title>Genomic Encyclopedia of Archaeal and Bacterial Type Strains, Phase II (KMG-II): from individual species to whole genera.</title>
        <authorList>
            <person name="Goeker M."/>
        </authorList>
    </citation>
    <scope>NUCLEOTIDE SEQUENCE [LARGE SCALE GENOMIC DNA]</scope>
    <source>
        <strain evidence="5 6">DSM 29057</strain>
    </source>
</reference>
<feature type="compositionally biased region" description="Polar residues" evidence="2">
    <location>
        <begin position="1012"/>
        <end position="1027"/>
    </location>
</feature>
<evidence type="ECO:0000256" key="2">
    <source>
        <dbReference type="SAM" id="MobiDB-lite"/>
    </source>
</evidence>
<keyword evidence="1" id="KW-0677">Repeat</keyword>